<evidence type="ECO:0000256" key="4">
    <source>
        <dbReference type="RuleBase" id="RU003719"/>
    </source>
</evidence>
<dbReference type="PROSITE" id="PS00670">
    <property type="entry name" value="D_2_HYDROXYACID_DH_2"/>
    <property type="match status" value="1"/>
</dbReference>
<proteinExistence type="inferred from homology"/>
<keyword evidence="3" id="KW-0520">NAD</keyword>
<organism evidence="7 8">
    <name type="scientific">Roseofilum acuticapitatum BLCC-M154</name>
    <dbReference type="NCBI Taxonomy" id="3022444"/>
    <lineage>
        <taxon>Bacteria</taxon>
        <taxon>Bacillati</taxon>
        <taxon>Cyanobacteriota</taxon>
        <taxon>Cyanophyceae</taxon>
        <taxon>Desertifilales</taxon>
        <taxon>Desertifilaceae</taxon>
        <taxon>Roseofilum</taxon>
        <taxon>Roseofilum acuticapitatum</taxon>
    </lineage>
</organism>
<evidence type="ECO:0000259" key="6">
    <source>
        <dbReference type="Pfam" id="PF02826"/>
    </source>
</evidence>
<dbReference type="SUPFAM" id="SSF52283">
    <property type="entry name" value="Formate/glycerate dehydrogenase catalytic domain-like"/>
    <property type="match status" value="1"/>
</dbReference>
<dbReference type="NCBIfam" id="NF006263">
    <property type="entry name" value="PRK08410.1"/>
    <property type="match status" value="1"/>
</dbReference>
<protein>
    <submittedName>
        <fullName evidence="7">D-2-hydroxyacid dehydrogenase</fullName>
    </submittedName>
</protein>
<dbReference type="InterPro" id="IPR050418">
    <property type="entry name" value="D-iso_2-hydroxyacid_DH_PdxB"/>
</dbReference>
<dbReference type="InterPro" id="IPR006140">
    <property type="entry name" value="D-isomer_DH_NAD-bd"/>
</dbReference>
<sequence length="317" mass="34887">MKIVILDAATLGDVNLSGLEKFGTVETFATTQPEEVPNRIQGAEIIITNKVVINRPILETTNTLKLICVAATGYNIIDLQCAAERGITVTNAVGYSTNSVVAHTFSMLFYLSHHSRYFDDYTRSRQWCKSPTFNHLGESFSELAGKQWGIIGMGTIGRKVADIAQAFGCQVSYFSTSGQNREQPFECVSLEQLLQQSQIISIHAPLNEKTANLIDKPQLQQMSSEAILLNVSRGGIVNETALASALDDGEISAAGLDVLAKEPPDATHPLFHIQNQNRLFITPHIAWISRESRARLITEVEKNIAAFLKGESRNRVI</sequence>
<feature type="domain" description="D-isomer specific 2-hydroxyacid dehydrogenase NAD-binding" evidence="6">
    <location>
        <begin position="106"/>
        <end position="286"/>
    </location>
</feature>
<evidence type="ECO:0000259" key="5">
    <source>
        <dbReference type="Pfam" id="PF00389"/>
    </source>
</evidence>
<dbReference type="Pfam" id="PF02826">
    <property type="entry name" value="2-Hacid_dh_C"/>
    <property type="match status" value="1"/>
</dbReference>
<accession>A0ABT7AZ39</accession>
<evidence type="ECO:0000313" key="8">
    <source>
        <dbReference type="Proteomes" id="UP001235303"/>
    </source>
</evidence>
<evidence type="ECO:0000256" key="1">
    <source>
        <dbReference type="ARBA" id="ARBA00005854"/>
    </source>
</evidence>
<gene>
    <name evidence="7" type="ORF">PMG71_22330</name>
</gene>
<feature type="domain" description="D-isomer specific 2-hydroxyacid dehydrogenase catalytic" evidence="5">
    <location>
        <begin position="13"/>
        <end position="315"/>
    </location>
</feature>
<dbReference type="Proteomes" id="UP001235303">
    <property type="component" value="Unassembled WGS sequence"/>
</dbReference>
<evidence type="ECO:0000256" key="2">
    <source>
        <dbReference type="ARBA" id="ARBA00023002"/>
    </source>
</evidence>
<dbReference type="Gene3D" id="3.40.50.720">
    <property type="entry name" value="NAD(P)-binding Rossmann-like Domain"/>
    <property type="match status" value="2"/>
</dbReference>
<keyword evidence="2 4" id="KW-0560">Oxidoreductase</keyword>
<comment type="similarity">
    <text evidence="1 4">Belongs to the D-isomer specific 2-hydroxyacid dehydrogenase family.</text>
</comment>
<comment type="caution">
    <text evidence="7">The sequence shown here is derived from an EMBL/GenBank/DDBJ whole genome shotgun (WGS) entry which is preliminary data.</text>
</comment>
<dbReference type="InterPro" id="IPR006139">
    <property type="entry name" value="D-isomer_2_OHA_DH_cat_dom"/>
</dbReference>
<dbReference type="PANTHER" id="PTHR43761">
    <property type="entry name" value="D-ISOMER SPECIFIC 2-HYDROXYACID DEHYDROGENASE FAMILY PROTEIN (AFU_ORTHOLOGUE AFUA_1G13630)"/>
    <property type="match status" value="1"/>
</dbReference>
<evidence type="ECO:0000256" key="3">
    <source>
        <dbReference type="ARBA" id="ARBA00023027"/>
    </source>
</evidence>
<reference evidence="7 8" key="1">
    <citation type="submission" date="2023-01" db="EMBL/GenBank/DDBJ databases">
        <title>Novel diversity within Roseofilum (Cyanobacteria; Desertifilaceae) from marine benthic mats with descriptions of four novel species.</title>
        <authorList>
            <person name="Wang Y."/>
            <person name="Berthold D.E."/>
            <person name="Hu J."/>
            <person name="Lefler F.W."/>
            <person name="Laughinghouse H.D. IV."/>
        </authorList>
    </citation>
    <scope>NUCLEOTIDE SEQUENCE [LARGE SCALE GENOMIC DNA]</scope>
    <source>
        <strain evidence="7 8">BLCC-M154</strain>
    </source>
</reference>
<evidence type="ECO:0000313" key="7">
    <source>
        <dbReference type="EMBL" id="MDJ1172171.1"/>
    </source>
</evidence>
<dbReference type="InterPro" id="IPR029753">
    <property type="entry name" value="D-isomer_DH_CS"/>
</dbReference>
<dbReference type="SUPFAM" id="SSF51735">
    <property type="entry name" value="NAD(P)-binding Rossmann-fold domains"/>
    <property type="match status" value="1"/>
</dbReference>
<dbReference type="RefSeq" id="WP_283755924.1">
    <property type="nucleotide sequence ID" value="NZ_JAQOSP010000146.1"/>
</dbReference>
<dbReference type="InterPro" id="IPR036291">
    <property type="entry name" value="NAD(P)-bd_dom_sf"/>
</dbReference>
<dbReference type="Pfam" id="PF00389">
    <property type="entry name" value="2-Hacid_dh"/>
    <property type="match status" value="1"/>
</dbReference>
<name>A0ABT7AZ39_9CYAN</name>
<keyword evidence="8" id="KW-1185">Reference proteome</keyword>
<dbReference type="EMBL" id="JAQOSP010000146">
    <property type="protein sequence ID" value="MDJ1172171.1"/>
    <property type="molecule type" value="Genomic_DNA"/>
</dbReference>
<dbReference type="CDD" id="cd12162">
    <property type="entry name" value="2-Hacid_dh_4"/>
    <property type="match status" value="1"/>
</dbReference>
<dbReference type="PANTHER" id="PTHR43761:SF1">
    <property type="entry name" value="D-ISOMER SPECIFIC 2-HYDROXYACID DEHYDROGENASE CATALYTIC DOMAIN-CONTAINING PROTEIN-RELATED"/>
    <property type="match status" value="1"/>
</dbReference>